<evidence type="ECO:0000256" key="1">
    <source>
        <dbReference type="SAM" id="Phobius"/>
    </source>
</evidence>
<keyword evidence="1" id="KW-0812">Transmembrane</keyword>
<feature type="transmembrane region" description="Helical" evidence="1">
    <location>
        <begin position="215"/>
        <end position="233"/>
    </location>
</feature>
<organism evidence="2 3">
    <name type="scientific">Hungatella hathewayi WAL-18680</name>
    <dbReference type="NCBI Taxonomy" id="742737"/>
    <lineage>
        <taxon>Bacteria</taxon>
        <taxon>Bacillati</taxon>
        <taxon>Bacillota</taxon>
        <taxon>Clostridia</taxon>
        <taxon>Lachnospirales</taxon>
        <taxon>Lachnospiraceae</taxon>
        <taxon>Hungatella</taxon>
    </lineage>
</organism>
<protein>
    <recommendedName>
        <fullName evidence="4">Na+/glutamate symporter</fullName>
    </recommendedName>
</protein>
<dbReference type="OrthoDB" id="3243277at2"/>
<evidence type="ECO:0000313" key="3">
    <source>
        <dbReference type="Proteomes" id="UP000005384"/>
    </source>
</evidence>
<feature type="transmembrane region" description="Helical" evidence="1">
    <location>
        <begin position="269"/>
        <end position="285"/>
    </location>
</feature>
<feature type="transmembrane region" description="Helical" evidence="1">
    <location>
        <begin position="145"/>
        <end position="168"/>
    </location>
</feature>
<dbReference type="HOGENOM" id="CLU_056517_1_0_9"/>
<dbReference type="PATRIC" id="fig|742737.3.peg.2646"/>
<comment type="caution">
    <text evidence="2">The sequence shown here is derived from an EMBL/GenBank/DDBJ whole genome shotgun (WGS) entry which is preliminary data.</text>
</comment>
<feature type="transmembrane region" description="Helical" evidence="1">
    <location>
        <begin position="89"/>
        <end position="111"/>
    </location>
</feature>
<proteinExistence type="predicted"/>
<feature type="transmembrane region" description="Helical" evidence="1">
    <location>
        <begin position="327"/>
        <end position="351"/>
    </location>
</feature>
<name>G5IGK9_9FIRM</name>
<reference evidence="2 3" key="1">
    <citation type="submission" date="2011-08" db="EMBL/GenBank/DDBJ databases">
        <title>The Genome Sequence of Clostridium hathewayi WAL-18680.</title>
        <authorList>
            <consortium name="The Broad Institute Genome Sequencing Platform"/>
            <person name="Earl A."/>
            <person name="Ward D."/>
            <person name="Feldgarden M."/>
            <person name="Gevers D."/>
            <person name="Finegold S.M."/>
            <person name="Summanen P.H."/>
            <person name="Molitoris D.R."/>
            <person name="Song M."/>
            <person name="Daigneault M."/>
            <person name="Allen-Vercoe E."/>
            <person name="Young S.K."/>
            <person name="Zeng Q."/>
            <person name="Gargeya S."/>
            <person name="Fitzgerald M."/>
            <person name="Haas B."/>
            <person name="Abouelleil A."/>
            <person name="Alvarado L."/>
            <person name="Arachchi H.M."/>
            <person name="Berlin A."/>
            <person name="Brown A."/>
            <person name="Chapman S.B."/>
            <person name="Chen Z."/>
            <person name="Dunbar C."/>
            <person name="Freedman E."/>
            <person name="Gearin G."/>
            <person name="Gellesch M."/>
            <person name="Goldberg J."/>
            <person name="Griggs A."/>
            <person name="Gujja S."/>
            <person name="Heiman D."/>
            <person name="Howarth C."/>
            <person name="Larson L."/>
            <person name="Lui A."/>
            <person name="MacDonald P.J.P."/>
            <person name="Montmayeur A."/>
            <person name="Murphy C."/>
            <person name="Neiman D."/>
            <person name="Pearson M."/>
            <person name="Priest M."/>
            <person name="Roberts A."/>
            <person name="Saif S."/>
            <person name="Shea T."/>
            <person name="Shenoy N."/>
            <person name="Sisk P."/>
            <person name="Stolte C."/>
            <person name="Sykes S."/>
            <person name="Wortman J."/>
            <person name="Nusbaum C."/>
            <person name="Birren B."/>
        </authorList>
    </citation>
    <scope>NUCLEOTIDE SEQUENCE [LARGE SCALE GENOMIC DNA]</scope>
    <source>
        <strain evidence="2 3">WAL-18680</strain>
    </source>
</reference>
<dbReference type="AlphaFoldDB" id="G5IGK9"/>
<feature type="transmembrane region" description="Helical" evidence="1">
    <location>
        <begin position="291"/>
        <end position="315"/>
    </location>
</feature>
<dbReference type="CDD" id="cd21416">
    <property type="entry name" value="HDC_protein"/>
    <property type="match status" value="1"/>
</dbReference>
<feature type="transmembrane region" description="Helical" evidence="1">
    <location>
        <begin position="6"/>
        <end position="23"/>
    </location>
</feature>
<evidence type="ECO:0008006" key="4">
    <source>
        <dbReference type="Google" id="ProtNLM"/>
    </source>
</evidence>
<dbReference type="InterPro" id="IPR049576">
    <property type="entry name" value="HDC-like"/>
</dbReference>
<feature type="transmembrane region" description="Helical" evidence="1">
    <location>
        <begin position="53"/>
        <end position="77"/>
    </location>
</feature>
<feature type="transmembrane region" description="Helical" evidence="1">
    <location>
        <begin position="371"/>
        <end position="395"/>
    </location>
</feature>
<sequence>MTWNFYTAFAVVMVVMALGEAVSKKSKGRIPSLLIVAICFLTGYWTIFPKDILNISMVMSVRTITMSVILLQVGAMFSLHELKKEWRAVIITLLSVAGVIVFAGIAGALFFDVNTALVAIPPLTGGGIATIIMSDAAAAQGLTELAMLSSIIYIMQGFVGFPLTSYMLRRAGRKLLTGYRSGAALLQETKEEQKPEKAKKSRRTLNDMVPEKYKVPSYYLAKLAILAIVAVLLESITGLNVSLTMIVVGVLAAHFGILEKDPLKKANSFGILMLCLTASFMRYFADASPQQVFSLILPVAAFLLFATAGIALFSIPLGKKFGYPIELSVAIGLNCFLGFPYNFVITNEVIASLAENQGESDYLDGILMPKMIIGSIVAVSMVSAVIASVLVPFLAA</sequence>
<gene>
    <name evidence="2" type="ORF">HMPREF9473_02637</name>
</gene>
<evidence type="ECO:0000313" key="2">
    <source>
        <dbReference type="EMBL" id="EHI59330.1"/>
    </source>
</evidence>
<accession>G5IGK9</accession>
<keyword evidence="1" id="KW-0472">Membrane</keyword>
<keyword evidence="3" id="KW-1185">Reference proteome</keyword>
<keyword evidence="1" id="KW-1133">Transmembrane helix</keyword>
<feature type="transmembrane region" description="Helical" evidence="1">
    <location>
        <begin position="30"/>
        <end position="47"/>
    </location>
</feature>
<dbReference type="RefSeq" id="WP_006780616.1">
    <property type="nucleotide sequence ID" value="NZ_CP040506.1"/>
</dbReference>
<feature type="transmembrane region" description="Helical" evidence="1">
    <location>
        <begin position="239"/>
        <end position="257"/>
    </location>
</feature>
<dbReference type="Proteomes" id="UP000005384">
    <property type="component" value="Unassembled WGS sequence"/>
</dbReference>
<dbReference type="EMBL" id="ADLN01000060">
    <property type="protein sequence ID" value="EHI59330.1"/>
    <property type="molecule type" value="Genomic_DNA"/>
</dbReference>